<comment type="caution">
    <text evidence="2">The sequence shown here is derived from an EMBL/GenBank/DDBJ whole genome shotgun (WGS) entry which is preliminary data.</text>
</comment>
<dbReference type="Proteomes" id="UP000310200">
    <property type="component" value="Unassembled WGS sequence"/>
</dbReference>
<feature type="compositionally biased region" description="Polar residues" evidence="1">
    <location>
        <begin position="1"/>
        <end position="11"/>
    </location>
</feature>
<dbReference type="EMBL" id="QBLH01002780">
    <property type="protein sequence ID" value="TGZ47042.1"/>
    <property type="molecule type" value="Genomic_DNA"/>
</dbReference>
<organism evidence="2 3">
    <name type="scientific">Temnothorax longispinosus</name>
    <dbReference type="NCBI Taxonomy" id="300112"/>
    <lineage>
        <taxon>Eukaryota</taxon>
        <taxon>Metazoa</taxon>
        <taxon>Ecdysozoa</taxon>
        <taxon>Arthropoda</taxon>
        <taxon>Hexapoda</taxon>
        <taxon>Insecta</taxon>
        <taxon>Pterygota</taxon>
        <taxon>Neoptera</taxon>
        <taxon>Endopterygota</taxon>
        <taxon>Hymenoptera</taxon>
        <taxon>Apocrita</taxon>
        <taxon>Aculeata</taxon>
        <taxon>Formicoidea</taxon>
        <taxon>Formicidae</taxon>
        <taxon>Myrmicinae</taxon>
        <taxon>Temnothorax</taxon>
    </lineage>
</organism>
<reference evidence="2 3" key="1">
    <citation type="journal article" date="2019" name="Philos. Trans. R. Soc. Lond., B, Biol. Sci.">
        <title>Ant behaviour and brain gene expression of defending hosts depend on the ecological success of the intruding social parasite.</title>
        <authorList>
            <person name="Kaur R."/>
            <person name="Stoldt M."/>
            <person name="Jongepier E."/>
            <person name="Feldmeyer B."/>
            <person name="Menzel F."/>
            <person name="Bornberg-Bauer E."/>
            <person name="Foitzik S."/>
        </authorList>
    </citation>
    <scope>NUCLEOTIDE SEQUENCE [LARGE SCALE GENOMIC DNA]</scope>
    <source>
        <tissue evidence="2">Whole body</tissue>
    </source>
</reference>
<evidence type="ECO:0000256" key="1">
    <source>
        <dbReference type="SAM" id="MobiDB-lite"/>
    </source>
</evidence>
<sequence length="71" mass="7869">AHPSHRSQLVGSSLIARRRRCTRSKRAAEEEDCSVPVMLVAIPPWQLPACRVALSADTSRRASPTRKHPGR</sequence>
<keyword evidence="3" id="KW-1185">Reference proteome</keyword>
<protein>
    <submittedName>
        <fullName evidence="2">Uncharacterized protein</fullName>
    </submittedName>
</protein>
<name>A0A4S2KCK5_9HYME</name>
<feature type="non-terminal residue" evidence="2">
    <location>
        <position position="1"/>
    </location>
</feature>
<dbReference type="AlphaFoldDB" id="A0A4S2KCK5"/>
<feature type="compositionally biased region" description="Basic residues" evidence="1">
    <location>
        <begin position="16"/>
        <end position="25"/>
    </location>
</feature>
<gene>
    <name evidence="2" type="ORF">DBV15_02982</name>
</gene>
<evidence type="ECO:0000313" key="2">
    <source>
        <dbReference type="EMBL" id="TGZ47042.1"/>
    </source>
</evidence>
<evidence type="ECO:0000313" key="3">
    <source>
        <dbReference type="Proteomes" id="UP000310200"/>
    </source>
</evidence>
<accession>A0A4S2KCK5</accession>
<proteinExistence type="predicted"/>
<feature type="region of interest" description="Disordered" evidence="1">
    <location>
        <begin position="1"/>
        <end position="30"/>
    </location>
</feature>